<protein>
    <submittedName>
        <fullName evidence="1">Uncharacterized protein</fullName>
    </submittedName>
</protein>
<dbReference type="AlphaFoldDB" id="A0A0E9W8R2"/>
<reference evidence="1" key="1">
    <citation type="submission" date="2014-11" db="EMBL/GenBank/DDBJ databases">
        <authorList>
            <person name="Amaro Gonzalez C."/>
        </authorList>
    </citation>
    <scope>NUCLEOTIDE SEQUENCE</scope>
</reference>
<proteinExistence type="predicted"/>
<evidence type="ECO:0000313" key="1">
    <source>
        <dbReference type="EMBL" id="JAH85868.1"/>
    </source>
</evidence>
<accession>A0A0E9W8R2</accession>
<reference evidence="1" key="2">
    <citation type="journal article" date="2015" name="Fish Shellfish Immunol.">
        <title>Early steps in the European eel (Anguilla anguilla)-Vibrio vulnificus interaction in the gills: Role of the RtxA13 toxin.</title>
        <authorList>
            <person name="Callol A."/>
            <person name="Pajuelo D."/>
            <person name="Ebbesson L."/>
            <person name="Teles M."/>
            <person name="MacKenzie S."/>
            <person name="Amaro C."/>
        </authorList>
    </citation>
    <scope>NUCLEOTIDE SEQUENCE</scope>
</reference>
<name>A0A0E9W8R2_ANGAN</name>
<dbReference type="EMBL" id="GBXM01022709">
    <property type="protein sequence ID" value="JAH85868.1"/>
    <property type="molecule type" value="Transcribed_RNA"/>
</dbReference>
<sequence>MQFKLHLSNMSSVSDQTWHWGQGCTASLSGNFSFIVKFNCYKSTRNSTQSTNQFPAVYYSL</sequence>
<organism evidence="1">
    <name type="scientific">Anguilla anguilla</name>
    <name type="common">European freshwater eel</name>
    <name type="synonym">Muraena anguilla</name>
    <dbReference type="NCBI Taxonomy" id="7936"/>
    <lineage>
        <taxon>Eukaryota</taxon>
        <taxon>Metazoa</taxon>
        <taxon>Chordata</taxon>
        <taxon>Craniata</taxon>
        <taxon>Vertebrata</taxon>
        <taxon>Euteleostomi</taxon>
        <taxon>Actinopterygii</taxon>
        <taxon>Neopterygii</taxon>
        <taxon>Teleostei</taxon>
        <taxon>Anguilliformes</taxon>
        <taxon>Anguillidae</taxon>
        <taxon>Anguilla</taxon>
    </lineage>
</organism>